<evidence type="ECO:0000313" key="3">
    <source>
        <dbReference type="Proteomes" id="UP001319827"/>
    </source>
</evidence>
<organism evidence="2 3">
    <name type="scientific">Desulfuromonas versatilis</name>
    <dbReference type="NCBI Taxonomy" id="2802975"/>
    <lineage>
        <taxon>Bacteria</taxon>
        <taxon>Pseudomonadati</taxon>
        <taxon>Thermodesulfobacteriota</taxon>
        <taxon>Desulfuromonadia</taxon>
        <taxon>Desulfuromonadales</taxon>
        <taxon>Desulfuromonadaceae</taxon>
        <taxon>Desulfuromonas</taxon>
    </lineage>
</organism>
<proteinExistence type="predicted"/>
<keyword evidence="1" id="KW-0732">Signal</keyword>
<feature type="chain" id="PRO_5047240567" description="Tandem-95 repeat protein" evidence="1">
    <location>
        <begin position="24"/>
        <end position="765"/>
    </location>
</feature>
<evidence type="ECO:0008006" key="4">
    <source>
        <dbReference type="Google" id="ProtNLM"/>
    </source>
</evidence>
<keyword evidence="3" id="KW-1185">Reference proteome</keyword>
<dbReference type="Pfam" id="PF17963">
    <property type="entry name" value="Big_9"/>
    <property type="match status" value="1"/>
</dbReference>
<evidence type="ECO:0000256" key="1">
    <source>
        <dbReference type="SAM" id="SignalP"/>
    </source>
</evidence>
<dbReference type="Gene3D" id="2.60.40.3440">
    <property type="match status" value="1"/>
</dbReference>
<gene>
    <name evidence="2" type="ORF">DESUT3_27240</name>
</gene>
<dbReference type="EMBL" id="AP024355">
    <property type="protein sequence ID" value="BCR05655.1"/>
    <property type="molecule type" value="Genomic_DNA"/>
</dbReference>
<feature type="signal peptide" evidence="1">
    <location>
        <begin position="1"/>
        <end position="23"/>
    </location>
</feature>
<dbReference type="Proteomes" id="UP001319827">
    <property type="component" value="Chromosome"/>
</dbReference>
<reference evidence="2 3" key="2">
    <citation type="journal article" date="2021" name="Int. J. Syst. Evol. Microbiol.">
        <title>Isolation and Polyphasic Characterization of Desulfuromonas versatilis sp. Nov., an Electrogenic Bacteria Capable of Versatile Metabolism Isolated from a Graphene Oxide-Reducing Enrichment Culture.</title>
        <authorList>
            <person name="Xie L."/>
            <person name="Yoshida N."/>
            <person name="Ishii S."/>
            <person name="Meng L."/>
        </authorList>
    </citation>
    <scope>NUCLEOTIDE SEQUENCE [LARGE SCALE GENOMIC DNA]</scope>
    <source>
        <strain evidence="2 3">NIT-T3</strain>
    </source>
</reference>
<evidence type="ECO:0000313" key="2">
    <source>
        <dbReference type="EMBL" id="BCR05655.1"/>
    </source>
</evidence>
<sequence length="765" mass="80811">MRKLYSILVGLLLLGGTATSALAALAPAPDGLGIAIEPHGFPAFFQDTNGLQLEPCLPAPAGNATRGDLCIFDPPAGSPLEVGSEIFWWMAEAEAPALVAGGKALLTLALEGAFTAEEPVDGQQMTFGRVRIRVDVPTPGTYTVTHPFGTQVFENVTVEDGINITEDIGAINILFPELAFRGALGSSIGPFLTWPDFDQDPTLQVLETDPETGLPTGTVLEQYVGDPNVPHVVTGGPNGNLFRIQGPNGLNAQTELFTVMGKVYDPSVARTAHIFPDAPTPNLFAVGPVNRETPINPATIGEITGIDHEGYPVGYPLWYQDAVLVTDPETGDPVIDPVTGEQQREGGLQLTICPATDPMCISAPIDPADPESVALRTGEEGFWWSGEAFINEDTTDLEGNLPANLDGLLVLALEAAFGGPGVPAEGQQIGFARVRIRIDTPVAGTYTVTHPYGTEVFENVAAGRRAINITRDVMITDPADPDGAFNGALYGDIGPSFLTWDTFNPDPLLNDPALVKPYDPADPLSPSVLYIGDPVTPHAVAGSPSGNNFFRIRGPNGIDVRTRLFTVTGKVYDPQTFEVFVNPDAPVASPDEETLNLGQASSVTIAVLDNDTFDPPVQVTVLPAGEAFGPADGTATVNPDGTVTYTPNAGFDGVDTFAYQITDSTGLTSANALVTVTVVPVETITVRKARLELRRLRWDIQGTNNFDGTTLSIRAGSANGDEIGTAIVNRGRWSFRGTSTANPNVTTITVVSPNGPSVTQPLQVR</sequence>
<dbReference type="RefSeq" id="WP_221249066.1">
    <property type="nucleotide sequence ID" value="NZ_AP024355.1"/>
</dbReference>
<name>A0ABM8HXX4_9BACT</name>
<protein>
    <recommendedName>
        <fullName evidence="4">Tandem-95 repeat protein</fullName>
    </recommendedName>
</protein>
<accession>A0ABM8HXX4</accession>
<reference evidence="2 3" key="1">
    <citation type="journal article" date="2016" name="C (Basel)">
        <title>Selective Growth of and Electricity Production by Marine Exoelectrogenic Bacteria in Self-Aggregated Hydrogel of Microbially Reduced Graphene Oxide.</title>
        <authorList>
            <person name="Yoshida N."/>
            <person name="Goto Y."/>
            <person name="Miyata Y."/>
        </authorList>
    </citation>
    <scope>NUCLEOTIDE SEQUENCE [LARGE SCALE GENOMIC DNA]</scope>
    <source>
        <strain evidence="2 3">NIT-T3</strain>
    </source>
</reference>